<accession>A0A3M3R263</accession>
<dbReference type="SMART" id="SM00256">
    <property type="entry name" value="FBOX"/>
    <property type="match status" value="1"/>
</dbReference>
<name>A0A3M3R263_PSECA</name>
<comment type="caution">
    <text evidence="4">The sequence shown here is derived from an EMBL/GenBank/DDBJ whole genome shotgun (WGS) entry which is preliminary data.</text>
</comment>
<reference evidence="4 5" key="1">
    <citation type="submission" date="2018-08" db="EMBL/GenBank/DDBJ databases">
        <title>Recombination of ecologically and evolutionarily significant loci maintains genetic cohesion in the Pseudomonas syringae species complex.</title>
        <authorList>
            <person name="Dillon M."/>
            <person name="Thakur S."/>
            <person name="Almeida R.N.D."/>
            <person name="Weir B.S."/>
            <person name="Guttman D.S."/>
        </authorList>
    </citation>
    <scope>NUCLEOTIDE SEQUENCE [LARGE SCALE GENOMIC DNA]</scope>
    <source>
        <strain evidence="4 5">ICMP 15203</strain>
    </source>
</reference>
<dbReference type="Proteomes" id="UP000270524">
    <property type="component" value="Unassembled WGS sequence"/>
</dbReference>
<proteinExistence type="predicted"/>
<sequence length="409" mass="45748">MGKRQAISAGPQAGSSVSRRRAGEGGMIWYQTMSCRTDAAMNETFKTGRVLCRYRYDALDRIAVVDPEAQDVVSRFYQKNRLTVEIQGAVRRRVFHGEDRLLAEYKTEGSSVRADLLGTDMQGSVLEAVSGQERQSLAYNPYGHRAPGGPFSGFNGERADPVTGHYLLGNGYRAFNPVLMRFNSPDSLSPFGRGGLNAYAYCQGDPINRSDPGGHISSFRVPGLIMFPEKKFAFQRLPNEMVERIINYLPSTDLVALSKTSRTMGEKISGLLRVPRIDTDDPSALLTIQRNLKRGTGVPRNDALYREHVKAHIDHAAKSTDLRLSAEIASVDDDVQVFLNEVTGLQRARYADFKAKVDSGRKLYATSPDVLENIERVEHKLRELNKELNVLTRQRRNMQHLAVSIRSRL</sequence>
<gene>
    <name evidence="4" type="ORF">ALQ51_00353</name>
</gene>
<organism evidence="4 5">
    <name type="scientific">Pseudomonas cannabina</name>
    <dbReference type="NCBI Taxonomy" id="86840"/>
    <lineage>
        <taxon>Bacteria</taxon>
        <taxon>Pseudomonadati</taxon>
        <taxon>Pseudomonadota</taxon>
        <taxon>Gammaproteobacteria</taxon>
        <taxon>Pseudomonadales</taxon>
        <taxon>Pseudomonadaceae</taxon>
        <taxon>Pseudomonas</taxon>
    </lineage>
</organism>
<dbReference type="PROSITE" id="PS50181">
    <property type="entry name" value="FBOX"/>
    <property type="match status" value="1"/>
</dbReference>
<evidence type="ECO:0000313" key="4">
    <source>
        <dbReference type="EMBL" id="RMN90629.1"/>
    </source>
</evidence>
<evidence type="ECO:0000313" key="5">
    <source>
        <dbReference type="Proteomes" id="UP000270524"/>
    </source>
</evidence>
<feature type="coiled-coil region" evidence="1">
    <location>
        <begin position="367"/>
        <end position="401"/>
    </location>
</feature>
<evidence type="ECO:0000256" key="1">
    <source>
        <dbReference type="SAM" id="Coils"/>
    </source>
</evidence>
<dbReference type="SUPFAM" id="SSF81383">
    <property type="entry name" value="F-box domain"/>
    <property type="match status" value="1"/>
</dbReference>
<feature type="domain" description="F-box" evidence="3">
    <location>
        <begin position="231"/>
        <end position="262"/>
    </location>
</feature>
<keyword evidence="1" id="KW-0175">Coiled coil</keyword>
<dbReference type="Pfam" id="PF00646">
    <property type="entry name" value="F-box"/>
    <property type="match status" value="1"/>
</dbReference>
<dbReference type="NCBIfam" id="TIGR03696">
    <property type="entry name" value="Rhs_assc_core"/>
    <property type="match status" value="1"/>
</dbReference>
<protein>
    <submittedName>
        <fullName evidence="4">YD repeat-containing protein</fullName>
    </submittedName>
</protein>
<dbReference type="AlphaFoldDB" id="A0A3M3R263"/>
<dbReference type="InterPro" id="IPR001810">
    <property type="entry name" value="F-box_dom"/>
</dbReference>
<evidence type="ECO:0000256" key="2">
    <source>
        <dbReference type="SAM" id="MobiDB-lite"/>
    </source>
</evidence>
<feature type="region of interest" description="Disordered" evidence="2">
    <location>
        <begin position="1"/>
        <end position="20"/>
    </location>
</feature>
<dbReference type="Gene3D" id="2.180.10.10">
    <property type="entry name" value="RHS repeat-associated core"/>
    <property type="match status" value="1"/>
</dbReference>
<dbReference type="InterPro" id="IPR022385">
    <property type="entry name" value="Rhs_assc_core"/>
</dbReference>
<dbReference type="InterPro" id="IPR036047">
    <property type="entry name" value="F-box-like_dom_sf"/>
</dbReference>
<evidence type="ECO:0000259" key="3">
    <source>
        <dbReference type="PROSITE" id="PS50181"/>
    </source>
</evidence>
<dbReference type="EMBL" id="RBPJ01000241">
    <property type="protein sequence ID" value="RMN90629.1"/>
    <property type="molecule type" value="Genomic_DNA"/>
</dbReference>
<dbReference type="SUPFAM" id="SSF56399">
    <property type="entry name" value="ADP-ribosylation"/>
    <property type="match status" value="1"/>
</dbReference>